<evidence type="ECO:0000313" key="3">
    <source>
        <dbReference type="Proteomes" id="UP001589575"/>
    </source>
</evidence>
<organism evidence="2 3">
    <name type="scientific">Citricoccus parietis</name>
    <dbReference type="NCBI Taxonomy" id="592307"/>
    <lineage>
        <taxon>Bacteria</taxon>
        <taxon>Bacillati</taxon>
        <taxon>Actinomycetota</taxon>
        <taxon>Actinomycetes</taxon>
        <taxon>Micrococcales</taxon>
        <taxon>Micrococcaceae</taxon>
        <taxon>Citricoccus</taxon>
    </lineage>
</organism>
<evidence type="ECO:0000256" key="1">
    <source>
        <dbReference type="SAM" id="MobiDB-lite"/>
    </source>
</evidence>
<protein>
    <submittedName>
        <fullName evidence="2">Uncharacterized protein</fullName>
    </submittedName>
</protein>
<dbReference type="EMBL" id="JBHMFI010000001">
    <property type="protein sequence ID" value="MFB9070491.1"/>
    <property type="molecule type" value="Genomic_DNA"/>
</dbReference>
<evidence type="ECO:0000313" key="2">
    <source>
        <dbReference type="EMBL" id="MFB9070491.1"/>
    </source>
</evidence>
<name>A0ABV5FV04_9MICC</name>
<dbReference type="Proteomes" id="UP001589575">
    <property type="component" value="Unassembled WGS sequence"/>
</dbReference>
<feature type="compositionally biased region" description="Gly residues" evidence="1">
    <location>
        <begin position="1"/>
        <end position="10"/>
    </location>
</feature>
<keyword evidence="3" id="KW-1185">Reference proteome</keyword>
<gene>
    <name evidence="2" type="ORF">ACFFX0_04525</name>
</gene>
<accession>A0ABV5FV04</accession>
<reference evidence="2 3" key="1">
    <citation type="submission" date="2024-09" db="EMBL/GenBank/DDBJ databases">
        <authorList>
            <person name="Sun Q."/>
            <person name="Mori K."/>
        </authorList>
    </citation>
    <scope>NUCLEOTIDE SEQUENCE [LARGE SCALE GENOMIC DNA]</scope>
    <source>
        <strain evidence="2 3">CCM 7609</strain>
    </source>
</reference>
<sequence>MAGAGVGGGMDAVLGLQPHHPVDSPSCGVASGRKHGIGRDQPVPVCHHGPDAGRSVRGCGHGRHRDSCWSAEP</sequence>
<comment type="caution">
    <text evidence="2">The sequence shown here is derived from an EMBL/GenBank/DDBJ whole genome shotgun (WGS) entry which is preliminary data.</text>
</comment>
<proteinExistence type="predicted"/>
<feature type="region of interest" description="Disordered" evidence="1">
    <location>
        <begin position="1"/>
        <end position="73"/>
    </location>
</feature>